<protein>
    <submittedName>
        <fullName evidence="1">Uncharacterized protein</fullName>
    </submittedName>
</protein>
<organism evidence="1 2">
    <name type="scientific">Coprinellus micaceus</name>
    <name type="common">Glistening ink-cap mushroom</name>
    <name type="synonym">Coprinus micaceus</name>
    <dbReference type="NCBI Taxonomy" id="71717"/>
    <lineage>
        <taxon>Eukaryota</taxon>
        <taxon>Fungi</taxon>
        <taxon>Dikarya</taxon>
        <taxon>Basidiomycota</taxon>
        <taxon>Agaricomycotina</taxon>
        <taxon>Agaricomycetes</taxon>
        <taxon>Agaricomycetidae</taxon>
        <taxon>Agaricales</taxon>
        <taxon>Agaricineae</taxon>
        <taxon>Psathyrellaceae</taxon>
        <taxon>Coprinellus</taxon>
    </lineage>
</organism>
<comment type="caution">
    <text evidence="1">The sequence shown here is derived from an EMBL/GenBank/DDBJ whole genome shotgun (WGS) entry which is preliminary data.</text>
</comment>
<accession>A0A4Y7TQ08</accession>
<gene>
    <name evidence="1" type="ORF">FA13DRAFT_1706484</name>
</gene>
<proteinExistence type="predicted"/>
<keyword evidence="2" id="KW-1185">Reference proteome</keyword>
<name>A0A4Y7TQ08_COPMI</name>
<dbReference type="Proteomes" id="UP000298030">
    <property type="component" value="Unassembled WGS sequence"/>
</dbReference>
<sequence length="139" mass="15257">MATSGYIPSKACSGYYPKRRTGYGNVETMDGIDATDKNETGLDSLVDFWNWWMLDGVGYGPRGETKVILDLGRSAVRMCPVPESCCSSKKDGVGVPDWSWVVSGGLASLVRGSVAPRKRPVVGEVMIDDRTWERQFEEG</sequence>
<dbReference type="EMBL" id="QPFP01000006">
    <property type="protein sequence ID" value="TEB36236.1"/>
    <property type="molecule type" value="Genomic_DNA"/>
</dbReference>
<evidence type="ECO:0000313" key="1">
    <source>
        <dbReference type="EMBL" id="TEB36236.1"/>
    </source>
</evidence>
<reference evidence="1 2" key="1">
    <citation type="journal article" date="2019" name="Nat. Ecol. Evol.">
        <title>Megaphylogeny resolves global patterns of mushroom evolution.</title>
        <authorList>
            <person name="Varga T."/>
            <person name="Krizsan K."/>
            <person name="Foldi C."/>
            <person name="Dima B."/>
            <person name="Sanchez-Garcia M."/>
            <person name="Sanchez-Ramirez S."/>
            <person name="Szollosi G.J."/>
            <person name="Szarkandi J.G."/>
            <person name="Papp V."/>
            <person name="Albert L."/>
            <person name="Andreopoulos W."/>
            <person name="Angelini C."/>
            <person name="Antonin V."/>
            <person name="Barry K.W."/>
            <person name="Bougher N.L."/>
            <person name="Buchanan P."/>
            <person name="Buyck B."/>
            <person name="Bense V."/>
            <person name="Catcheside P."/>
            <person name="Chovatia M."/>
            <person name="Cooper J."/>
            <person name="Damon W."/>
            <person name="Desjardin D."/>
            <person name="Finy P."/>
            <person name="Geml J."/>
            <person name="Haridas S."/>
            <person name="Hughes K."/>
            <person name="Justo A."/>
            <person name="Karasinski D."/>
            <person name="Kautmanova I."/>
            <person name="Kiss B."/>
            <person name="Kocsube S."/>
            <person name="Kotiranta H."/>
            <person name="LaButti K.M."/>
            <person name="Lechner B.E."/>
            <person name="Liimatainen K."/>
            <person name="Lipzen A."/>
            <person name="Lukacs Z."/>
            <person name="Mihaltcheva S."/>
            <person name="Morgado L.N."/>
            <person name="Niskanen T."/>
            <person name="Noordeloos M.E."/>
            <person name="Ohm R.A."/>
            <person name="Ortiz-Santana B."/>
            <person name="Ovrebo C."/>
            <person name="Racz N."/>
            <person name="Riley R."/>
            <person name="Savchenko A."/>
            <person name="Shiryaev A."/>
            <person name="Soop K."/>
            <person name="Spirin V."/>
            <person name="Szebenyi C."/>
            <person name="Tomsovsky M."/>
            <person name="Tulloss R.E."/>
            <person name="Uehling J."/>
            <person name="Grigoriev I.V."/>
            <person name="Vagvolgyi C."/>
            <person name="Papp T."/>
            <person name="Martin F.M."/>
            <person name="Miettinen O."/>
            <person name="Hibbett D.S."/>
            <person name="Nagy L.G."/>
        </authorList>
    </citation>
    <scope>NUCLEOTIDE SEQUENCE [LARGE SCALE GENOMIC DNA]</scope>
    <source>
        <strain evidence="1 2">FP101781</strain>
    </source>
</reference>
<evidence type="ECO:0000313" key="2">
    <source>
        <dbReference type="Proteomes" id="UP000298030"/>
    </source>
</evidence>
<dbReference type="AlphaFoldDB" id="A0A4Y7TQ08"/>